<evidence type="ECO:0000259" key="8">
    <source>
        <dbReference type="Pfam" id="PF07715"/>
    </source>
</evidence>
<sequence length="887" mass="97644">MRTSAVARLSRTGLSLSISTLLFSGAALAQSTTTEADSSSGTSSTTSTTNSAPKQLDQVVVRGEYIPEPMLQTSEVASFITREDMERTGDSSAAVALTRVTGLSLSRGKYVYVRGLGERYSSALFNGSPLPSPEPMQRVVPLDLFPSDVLASVTVQKTYSADYPGEFGGGVIDLQSMTVPDKPFLSLTVGGGVNSVSTGEKGLTYYGSGDDEWGYDDGTRKQPAALRDAIQSGRRVDLGSFSREDIRSIGRSLNNANLYVLQEKDSIAPDVNVGGSAGYSMDVGEAKLGIIAVASYDNEWRTRTGKQQDGIFVGDTVEFNSNYDFATTRNNVRTNGMLGLGWEYGRHTIGWTTLYVHDALKVARSRAGRDELAGFDVRDDNTEWYERQLINNQLRGTHAFGEYDDLKIEWRAAVANASRDVPYETGIRYELLDGYWAHDASRVQNYTRFSKVDDKVASGGVDVTWRLPIEHDLTVKGGLAYLDNDRTAWSREFRFLALDGPLPFYNQFQRVDYLISDFNLSNDLLRLRETTGSFGAAAYDATLKVKAAYLQAEGEIVPTLRATVGVRYEDATQAVHPYDIFSGTRQDSVAPLENSYALPSATVTWNFAENQQLRFGASKTIARPQFREMAPQQYLDPDIDRQFFGNPFLVDSELVNLDARYEWFFEPGQYVTVGAFYKSIDKPIEAIVNDAPGGGIVQSFINAPKATLYGVELEAKKYLDLPIAGDWWGDNRLFVSGNYTRTKSEVSASDGDTVQPFGFTAPVQATLFIRDGSALQGQSDDIANLQIGVESESTHSQATLIANYVGERVSARGRPGQPDYIDKPGTSLDLVIKKGLVWSGNTLSLNFAARNLLKTKYQEYQSLGSNRVDLYEYQPGVTYDLSVTARF</sequence>
<dbReference type="Pfam" id="PF00593">
    <property type="entry name" value="TonB_dep_Rec_b-barrel"/>
    <property type="match status" value="1"/>
</dbReference>
<proteinExistence type="inferred from homology"/>
<feature type="chain" id="PRO_5036394307" description="TonB-dependent receptor" evidence="6">
    <location>
        <begin position="30"/>
        <end position="887"/>
    </location>
</feature>
<dbReference type="Pfam" id="PF07715">
    <property type="entry name" value="Plug"/>
    <property type="match status" value="1"/>
</dbReference>
<name>A0A6V7C0T8_9XANT</name>
<reference evidence="9" key="1">
    <citation type="submission" date="2020-07" db="EMBL/GenBank/DDBJ databases">
        <authorList>
            <person name="Pothier F. J."/>
        </authorList>
    </citation>
    <scope>NUCLEOTIDE SEQUENCE</scope>
    <source>
        <strain evidence="9">CFBP 8129</strain>
    </source>
</reference>
<comment type="subcellular location">
    <subcellularLocation>
        <location evidence="1 4">Cell outer membrane</location>
    </subcellularLocation>
</comment>
<dbReference type="AlphaFoldDB" id="A0A6V7C0T8"/>
<feature type="region of interest" description="Disordered" evidence="5">
    <location>
        <begin position="32"/>
        <end position="54"/>
    </location>
</feature>
<protein>
    <recommendedName>
        <fullName evidence="10">TonB-dependent receptor</fullName>
    </recommendedName>
</protein>
<dbReference type="EMBL" id="LR828253">
    <property type="protein sequence ID" value="CAD0307681.1"/>
    <property type="molecule type" value="Genomic_DNA"/>
</dbReference>
<dbReference type="SUPFAM" id="SSF56935">
    <property type="entry name" value="Porins"/>
    <property type="match status" value="1"/>
</dbReference>
<accession>A0A6V7C0T8</accession>
<keyword evidence="3" id="KW-0998">Cell outer membrane</keyword>
<evidence type="ECO:0000256" key="2">
    <source>
        <dbReference type="ARBA" id="ARBA00023136"/>
    </source>
</evidence>
<evidence type="ECO:0000256" key="6">
    <source>
        <dbReference type="SAM" id="SignalP"/>
    </source>
</evidence>
<evidence type="ECO:0008006" key="10">
    <source>
        <dbReference type="Google" id="ProtNLM"/>
    </source>
</evidence>
<feature type="compositionally biased region" description="Low complexity" evidence="5">
    <location>
        <begin position="32"/>
        <end position="51"/>
    </location>
</feature>
<comment type="similarity">
    <text evidence="4">Belongs to the TonB-dependent receptor family.</text>
</comment>
<evidence type="ECO:0000256" key="4">
    <source>
        <dbReference type="RuleBase" id="RU003357"/>
    </source>
</evidence>
<dbReference type="InterPro" id="IPR000531">
    <property type="entry name" value="Beta-barrel_TonB"/>
</dbReference>
<dbReference type="PANTHER" id="PTHR40980">
    <property type="entry name" value="PLUG DOMAIN-CONTAINING PROTEIN"/>
    <property type="match status" value="1"/>
</dbReference>
<organism evidence="9">
    <name type="scientific">Xanthomonas hortorum pv. gardneri</name>
    <dbReference type="NCBI Taxonomy" id="2754056"/>
    <lineage>
        <taxon>Bacteria</taxon>
        <taxon>Pseudomonadati</taxon>
        <taxon>Pseudomonadota</taxon>
        <taxon>Gammaproteobacteria</taxon>
        <taxon>Lysobacterales</taxon>
        <taxon>Lysobacteraceae</taxon>
        <taxon>Xanthomonas</taxon>
    </lineage>
</organism>
<feature type="domain" description="TonB-dependent receptor plug" evidence="8">
    <location>
        <begin position="73"/>
        <end position="171"/>
    </location>
</feature>
<dbReference type="PANTHER" id="PTHR40980:SF5">
    <property type="entry name" value="TONB-DEPENDENT RECEPTOR"/>
    <property type="match status" value="1"/>
</dbReference>
<keyword evidence="4" id="KW-0798">TonB box</keyword>
<keyword evidence="6" id="KW-0732">Signal</keyword>
<dbReference type="EMBL" id="LR828253">
    <property type="protein sequence ID" value="CAD0307675.1"/>
    <property type="molecule type" value="Genomic_DNA"/>
</dbReference>
<dbReference type="Gene3D" id="2.170.130.10">
    <property type="entry name" value="TonB-dependent receptor, plug domain"/>
    <property type="match status" value="1"/>
</dbReference>
<feature type="domain" description="TonB-dependent receptor-like beta-barrel" evidence="7">
    <location>
        <begin position="330"/>
        <end position="852"/>
    </location>
</feature>
<dbReference type="InterPro" id="IPR036942">
    <property type="entry name" value="Beta-barrel_TonB_sf"/>
</dbReference>
<dbReference type="Gene3D" id="2.40.170.20">
    <property type="entry name" value="TonB-dependent receptor, beta-barrel domain"/>
    <property type="match status" value="1"/>
</dbReference>
<dbReference type="GO" id="GO:0009279">
    <property type="term" value="C:cell outer membrane"/>
    <property type="evidence" value="ECO:0007669"/>
    <property type="project" value="UniProtKB-SubCell"/>
</dbReference>
<gene>
    <name evidence="9" type="ORF">CFBP8129_08280</name>
</gene>
<evidence type="ECO:0000256" key="3">
    <source>
        <dbReference type="ARBA" id="ARBA00023237"/>
    </source>
</evidence>
<evidence type="ECO:0000256" key="1">
    <source>
        <dbReference type="ARBA" id="ARBA00004442"/>
    </source>
</evidence>
<dbReference type="InterPro" id="IPR012910">
    <property type="entry name" value="Plug_dom"/>
</dbReference>
<evidence type="ECO:0000313" key="9">
    <source>
        <dbReference type="EMBL" id="CAD0307675.1"/>
    </source>
</evidence>
<dbReference type="InterPro" id="IPR037066">
    <property type="entry name" value="Plug_dom_sf"/>
</dbReference>
<keyword evidence="2 4" id="KW-0472">Membrane</keyword>
<evidence type="ECO:0000256" key="5">
    <source>
        <dbReference type="SAM" id="MobiDB-lite"/>
    </source>
</evidence>
<dbReference type="RefSeq" id="WP_006451280.1">
    <property type="nucleotide sequence ID" value="NZ_CP018728.1"/>
</dbReference>
<feature type="signal peptide" evidence="6">
    <location>
        <begin position="1"/>
        <end position="29"/>
    </location>
</feature>
<evidence type="ECO:0000259" key="7">
    <source>
        <dbReference type="Pfam" id="PF00593"/>
    </source>
</evidence>